<feature type="domain" description="C2" evidence="3">
    <location>
        <begin position="516"/>
        <end position="653"/>
    </location>
</feature>
<dbReference type="VEuPathDB" id="VectorBase:ACUA021989"/>
<dbReference type="FunFam" id="2.60.40.150:FF:000231">
    <property type="entry name" value="Predicted protein"/>
    <property type="match status" value="1"/>
</dbReference>
<evidence type="ECO:0000256" key="2">
    <source>
        <dbReference type="SAM" id="Phobius"/>
    </source>
</evidence>
<protein>
    <recommendedName>
        <fullName evidence="3">C2 domain-containing protein</fullName>
    </recommendedName>
</protein>
<proteinExistence type="predicted"/>
<organism evidence="4 5">
    <name type="scientific">Anopheles culicifacies</name>
    <dbReference type="NCBI Taxonomy" id="139723"/>
    <lineage>
        <taxon>Eukaryota</taxon>
        <taxon>Metazoa</taxon>
        <taxon>Ecdysozoa</taxon>
        <taxon>Arthropoda</taxon>
        <taxon>Hexapoda</taxon>
        <taxon>Insecta</taxon>
        <taxon>Pterygota</taxon>
        <taxon>Neoptera</taxon>
        <taxon>Endopterygota</taxon>
        <taxon>Diptera</taxon>
        <taxon>Nematocera</taxon>
        <taxon>Culicoidea</taxon>
        <taxon>Culicidae</taxon>
        <taxon>Anophelinae</taxon>
        <taxon>Anopheles</taxon>
        <taxon>culicifacies species complex</taxon>
    </lineage>
</organism>
<evidence type="ECO:0000259" key="3">
    <source>
        <dbReference type="PROSITE" id="PS50004"/>
    </source>
</evidence>
<dbReference type="PANTHER" id="PTHR46129">
    <property type="entry name" value="SYNAPTOTAGMIN 14, ISOFORM D"/>
    <property type="match status" value="1"/>
</dbReference>
<accession>A0A182MMR1</accession>
<keyword evidence="2" id="KW-0472">Membrane</keyword>
<dbReference type="STRING" id="139723.A0A182MMR1"/>
<dbReference type="Gene3D" id="2.60.40.150">
    <property type="entry name" value="C2 domain"/>
    <property type="match status" value="2"/>
</dbReference>
<dbReference type="Proteomes" id="UP000075883">
    <property type="component" value="Unassembled WGS sequence"/>
</dbReference>
<sequence length="658" mass="72832">MVQFMESGVDNQSDMNDMNIANRLQAHMELTTFFGLALGFVALVLVLFLYVNKIRCFGTAPPFLPFDEHLVSEKTFHRIRKYSGNSMFSSRTRNRFAYDGNNSSDSEDDTLRRLKLEPCGESYSNSISCYHANENTLDHVPHFNSFNKILSGCKQLHSSRDPLAMAEGGKIGMPHSSNDCSSGSSNEVSLDYSTRLSLEAHVSNDRLVTNGGNSALEGCRTGSMDLKLKGESLLPELTKESDEQDPGSRKKPTKVTSNNRTEVGSVGICFDADIPVTNLKSKSFTEESAPTATTMVGFEHGASLTQQDSLDDVLSLNNDCILVFAHEPLYDTSDLKSLKSDGDGAVTAANFEGPAATTGSNGTLEISLLYDAPMRKMTVHVLQARGISSRGDKGQLTHTQVRLLMLPAKRQKHKTKIRSGENPQFMESFLLHRVNPEEVNSMGLRIRVYGCERMRRERLIGETIVSFANIDLELETNLWLPLEPRTSSSDTASTSDLLSIARSDSAGSTTSMQHGGVPELLLGLGYNGITGRLTVEIVKGSHFRNHSLPKVPDTYVKLCLVSSMGQEIARAKSSTRRGQSNPLFKETFIFQVAMFQLNDVTLIVSVYAKRNMKRNEMVGWFSMGLNSSGPEEMIHWNEMRESSSRSELITRWHVLVDS</sequence>
<reference evidence="4" key="2">
    <citation type="submission" date="2020-05" db="UniProtKB">
        <authorList>
            <consortium name="EnsemblMetazoa"/>
        </authorList>
    </citation>
    <scope>IDENTIFICATION</scope>
    <source>
        <strain evidence="4">A-37</strain>
    </source>
</reference>
<evidence type="ECO:0000313" key="4">
    <source>
        <dbReference type="EnsemblMetazoa" id="ACUA021989-PA"/>
    </source>
</evidence>
<name>A0A182MMR1_9DIPT</name>
<evidence type="ECO:0000256" key="1">
    <source>
        <dbReference type="SAM" id="MobiDB-lite"/>
    </source>
</evidence>
<keyword evidence="5" id="KW-1185">Reference proteome</keyword>
<dbReference type="PROSITE" id="PS50004">
    <property type="entry name" value="C2"/>
    <property type="match status" value="2"/>
</dbReference>
<dbReference type="InterPro" id="IPR000008">
    <property type="entry name" value="C2_dom"/>
</dbReference>
<keyword evidence="2" id="KW-0812">Transmembrane</keyword>
<dbReference type="SUPFAM" id="SSF49562">
    <property type="entry name" value="C2 domain (Calcium/lipid-binding domain, CaLB)"/>
    <property type="match status" value="2"/>
</dbReference>
<dbReference type="InterPro" id="IPR043541">
    <property type="entry name" value="SYT14/14L/16"/>
</dbReference>
<dbReference type="PANTHER" id="PTHR46129:SF2">
    <property type="entry name" value="SYNAPTOTAGMIN 14, ISOFORM D"/>
    <property type="match status" value="1"/>
</dbReference>
<dbReference type="CDD" id="cd08389">
    <property type="entry name" value="C2A_Synaptotagmin-14_16"/>
    <property type="match status" value="1"/>
</dbReference>
<dbReference type="GO" id="GO:0005543">
    <property type="term" value="F:phospholipid binding"/>
    <property type="evidence" value="ECO:0007669"/>
    <property type="project" value="TreeGrafter"/>
</dbReference>
<feature type="transmembrane region" description="Helical" evidence="2">
    <location>
        <begin position="30"/>
        <end position="51"/>
    </location>
</feature>
<dbReference type="FunFam" id="2.60.40.150:FF:000062">
    <property type="entry name" value="synaptotagmin-14 isoform X1"/>
    <property type="match status" value="1"/>
</dbReference>
<reference evidence="5" key="1">
    <citation type="submission" date="2013-09" db="EMBL/GenBank/DDBJ databases">
        <title>The Genome Sequence of Anopheles culicifacies species A.</title>
        <authorList>
            <consortium name="The Broad Institute Genomics Platform"/>
            <person name="Neafsey D.E."/>
            <person name="Besansky N."/>
            <person name="Howell P."/>
            <person name="Walton C."/>
            <person name="Young S.K."/>
            <person name="Zeng Q."/>
            <person name="Gargeya S."/>
            <person name="Fitzgerald M."/>
            <person name="Haas B."/>
            <person name="Abouelleil A."/>
            <person name="Allen A.W."/>
            <person name="Alvarado L."/>
            <person name="Arachchi H.M."/>
            <person name="Berlin A.M."/>
            <person name="Chapman S.B."/>
            <person name="Gainer-Dewar J."/>
            <person name="Goldberg J."/>
            <person name="Griggs A."/>
            <person name="Gujja S."/>
            <person name="Hansen M."/>
            <person name="Howarth C."/>
            <person name="Imamovic A."/>
            <person name="Ireland A."/>
            <person name="Larimer J."/>
            <person name="McCowan C."/>
            <person name="Murphy C."/>
            <person name="Pearson M."/>
            <person name="Poon T.W."/>
            <person name="Priest M."/>
            <person name="Roberts A."/>
            <person name="Saif S."/>
            <person name="Shea T."/>
            <person name="Sisk P."/>
            <person name="Sykes S."/>
            <person name="Wortman J."/>
            <person name="Nusbaum C."/>
            <person name="Birren B."/>
        </authorList>
    </citation>
    <scope>NUCLEOTIDE SEQUENCE [LARGE SCALE GENOMIC DNA]</scope>
    <source>
        <strain evidence="5">A-37</strain>
    </source>
</reference>
<dbReference type="Pfam" id="PF00168">
    <property type="entry name" value="C2"/>
    <property type="match status" value="2"/>
</dbReference>
<keyword evidence="2" id="KW-1133">Transmembrane helix</keyword>
<evidence type="ECO:0000313" key="5">
    <source>
        <dbReference type="Proteomes" id="UP000075883"/>
    </source>
</evidence>
<feature type="region of interest" description="Disordered" evidence="1">
    <location>
        <begin position="236"/>
        <end position="259"/>
    </location>
</feature>
<feature type="domain" description="C2" evidence="3">
    <location>
        <begin position="360"/>
        <end position="480"/>
    </location>
</feature>
<dbReference type="EMBL" id="AXCM01000447">
    <property type="status" value="NOT_ANNOTATED_CDS"/>
    <property type="molecule type" value="Genomic_DNA"/>
</dbReference>
<dbReference type="SMART" id="SM00239">
    <property type="entry name" value="C2"/>
    <property type="match status" value="2"/>
</dbReference>
<dbReference type="CDD" id="cd08408">
    <property type="entry name" value="C2B_Synaptotagmin-14_16"/>
    <property type="match status" value="1"/>
</dbReference>
<dbReference type="EnsemblMetazoa" id="ACUA021989-RA">
    <property type="protein sequence ID" value="ACUA021989-PA"/>
    <property type="gene ID" value="ACUA021989"/>
</dbReference>
<dbReference type="InterPro" id="IPR035892">
    <property type="entry name" value="C2_domain_sf"/>
</dbReference>
<dbReference type="AlphaFoldDB" id="A0A182MMR1"/>